<dbReference type="Proteomes" id="UP000018948">
    <property type="component" value="Unassembled WGS sequence"/>
</dbReference>
<name>W2ZZP5_PHYNI</name>
<dbReference type="EMBL" id="ANIY01000554">
    <property type="protein sequence ID" value="ETP52421.1"/>
    <property type="molecule type" value="Genomic_DNA"/>
</dbReference>
<gene>
    <name evidence="1" type="ORF">F442_02576</name>
</gene>
<organism evidence="1 2">
    <name type="scientific">Phytophthora nicotianae P10297</name>
    <dbReference type="NCBI Taxonomy" id="1317064"/>
    <lineage>
        <taxon>Eukaryota</taxon>
        <taxon>Sar</taxon>
        <taxon>Stramenopiles</taxon>
        <taxon>Oomycota</taxon>
        <taxon>Peronosporomycetes</taxon>
        <taxon>Peronosporales</taxon>
        <taxon>Peronosporaceae</taxon>
        <taxon>Phytophthora</taxon>
    </lineage>
</organism>
<protein>
    <submittedName>
        <fullName evidence="1">Uncharacterized protein</fullName>
    </submittedName>
</protein>
<sequence length="110" mass="12089">MKPPAALKTFKLEVTAKKGVELQELFVQYKAKTLFGKLARNDPTSFQNRAAISLIVAGVAGAVTTVAHRYMNVDAVQDLKVHVRATKVMMCTISDRLSIKNDVKLSKVQS</sequence>
<evidence type="ECO:0000313" key="1">
    <source>
        <dbReference type="EMBL" id="ETP52421.1"/>
    </source>
</evidence>
<comment type="caution">
    <text evidence="1">The sequence shown here is derived from an EMBL/GenBank/DDBJ whole genome shotgun (WGS) entry which is preliminary data.</text>
</comment>
<reference evidence="1 2" key="1">
    <citation type="submission" date="2013-11" db="EMBL/GenBank/DDBJ databases">
        <title>The Genome Sequence of Phytophthora parasitica P10297.</title>
        <authorList>
            <consortium name="The Broad Institute Genomics Platform"/>
            <person name="Russ C."/>
            <person name="Tyler B."/>
            <person name="Panabieres F."/>
            <person name="Shan W."/>
            <person name="Tripathy S."/>
            <person name="Grunwald N."/>
            <person name="Machado M."/>
            <person name="Johnson C.S."/>
            <person name="Walker B."/>
            <person name="Young S.K."/>
            <person name="Zeng Q."/>
            <person name="Gargeya S."/>
            <person name="Fitzgerald M."/>
            <person name="Haas B."/>
            <person name="Abouelleil A."/>
            <person name="Allen A.W."/>
            <person name="Alvarado L."/>
            <person name="Arachchi H.M."/>
            <person name="Berlin A.M."/>
            <person name="Chapman S.B."/>
            <person name="Gainer-Dewar J."/>
            <person name="Goldberg J."/>
            <person name="Griggs A."/>
            <person name="Gujja S."/>
            <person name="Hansen M."/>
            <person name="Howarth C."/>
            <person name="Imamovic A."/>
            <person name="Ireland A."/>
            <person name="Larimer J."/>
            <person name="McCowan C."/>
            <person name="Murphy C."/>
            <person name="Pearson M."/>
            <person name="Poon T.W."/>
            <person name="Priest M."/>
            <person name="Roberts A."/>
            <person name="Saif S."/>
            <person name="Shea T."/>
            <person name="Sisk P."/>
            <person name="Sykes S."/>
            <person name="Wortman J."/>
            <person name="Nusbaum C."/>
            <person name="Birren B."/>
        </authorList>
    </citation>
    <scope>NUCLEOTIDE SEQUENCE [LARGE SCALE GENOMIC DNA]</scope>
    <source>
        <strain evidence="1 2">P10297</strain>
    </source>
</reference>
<accession>W2ZZP5</accession>
<proteinExistence type="predicted"/>
<dbReference type="AlphaFoldDB" id="W2ZZP5"/>
<evidence type="ECO:0000313" key="2">
    <source>
        <dbReference type="Proteomes" id="UP000018948"/>
    </source>
</evidence>